<evidence type="ECO:0008006" key="3">
    <source>
        <dbReference type="Google" id="ProtNLM"/>
    </source>
</evidence>
<name>A0A0G1WUD0_9BACT</name>
<protein>
    <recommendedName>
        <fullName evidence="3">Transglycosylase SLT domain-containing protein</fullName>
    </recommendedName>
</protein>
<proteinExistence type="predicted"/>
<accession>A0A0G1WUD0</accession>
<gene>
    <name evidence="1" type="ORF">UY16_C0069G0004</name>
</gene>
<comment type="caution">
    <text evidence="1">The sequence shown here is derived from an EMBL/GenBank/DDBJ whole genome shotgun (WGS) entry which is preliminary data.</text>
</comment>
<evidence type="ECO:0000313" key="2">
    <source>
        <dbReference type="Proteomes" id="UP000034739"/>
    </source>
</evidence>
<reference evidence="1 2" key="1">
    <citation type="journal article" date="2015" name="Nature">
        <title>rRNA introns, odd ribosomes, and small enigmatic genomes across a large radiation of phyla.</title>
        <authorList>
            <person name="Brown C.T."/>
            <person name="Hug L.A."/>
            <person name="Thomas B.C."/>
            <person name="Sharon I."/>
            <person name="Castelle C.J."/>
            <person name="Singh A."/>
            <person name="Wilkins M.J."/>
            <person name="Williams K.H."/>
            <person name="Banfield J.F."/>
        </authorList>
    </citation>
    <scope>NUCLEOTIDE SEQUENCE [LARGE SCALE GENOMIC DNA]</scope>
</reference>
<dbReference type="EMBL" id="LCOY01000069">
    <property type="protein sequence ID" value="KKU85770.1"/>
    <property type="molecule type" value="Genomic_DNA"/>
</dbReference>
<organism evidence="1 2">
    <name type="scientific">Candidatus Gottesmanbacteria bacterium GW2011_GWA2_47_9</name>
    <dbReference type="NCBI Taxonomy" id="1618445"/>
    <lineage>
        <taxon>Bacteria</taxon>
        <taxon>Candidatus Gottesmaniibacteriota</taxon>
    </lineage>
</organism>
<sequence length="108" mass="12426">MLGANVSVGIAQIKIETANDLTKKDFYNPNPDDKKLPFKRMSSDNRSYLYSYLVKPKHNISFAGAFIRHVIDFWSSHIDLNERLEIIATLYHIGYGIPKKNPESDKRV</sequence>
<dbReference type="AlphaFoldDB" id="A0A0G1WUD0"/>
<dbReference type="Proteomes" id="UP000034739">
    <property type="component" value="Unassembled WGS sequence"/>
</dbReference>
<evidence type="ECO:0000313" key="1">
    <source>
        <dbReference type="EMBL" id="KKU85770.1"/>
    </source>
</evidence>